<feature type="transmembrane region" description="Helical" evidence="1">
    <location>
        <begin position="115"/>
        <end position="137"/>
    </location>
</feature>
<protein>
    <submittedName>
        <fullName evidence="3">Ion channel</fullName>
    </submittedName>
</protein>
<dbReference type="Proteomes" id="UP001596084">
    <property type="component" value="Unassembled WGS sequence"/>
</dbReference>
<evidence type="ECO:0000313" key="3">
    <source>
        <dbReference type="EMBL" id="MFC5522682.1"/>
    </source>
</evidence>
<evidence type="ECO:0000256" key="1">
    <source>
        <dbReference type="SAM" id="Phobius"/>
    </source>
</evidence>
<keyword evidence="1" id="KW-0812">Transmembrane</keyword>
<dbReference type="RefSeq" id="WP_157090456.1">
    <property type="nucleotide sequence ID" value="NZ_JBHSMX010000055.1"/>
</dbReference>
<evidence type="ECO:0000259" key="2">
    <source>
        <dbReference type="Pfam" id="PF07885"/>
    </source>
</evidence>
<dbReference type="SUPFAM" id="SSF81324">
    <property type="entry name" value="Voltage-gated potassium channels"/>
    <property type="match status" value="1"/>
</dbReference>
<dbReference type="InterPro" id="IPR013099">
    <property type="entry name" value="K_chnl_dom"/>
</dbReference>
<dbReference type="EMBL" id="JBHSMX010000055">
    <property type="protein sequence ID" value="MFC5522682.1"/>
    <property type="molecule type" value="Genomic_DNA"/>
</dbReference>
<reference evidence="4" key="1">
    <citation type="journal article" date="2019" name="Int. J. Syst. Evol. Microbiol.">
        <title>The Global Catalogue of Microorganisms (GCM) 10K type strain sequencing project: providing services to taxonomists for standard genome sequencing and annotation.</title>
        <authorList>
            <consortium name="The Broad Institute Genomics Platform"/>
            <consortium name="The Broad Institute Genome Sequencing Center for Infectious Disease"/>
            <person name="Wu L."/>
            <person name="Ma J."/>
        </authorList>
    </citation>
    <scope>NUCLEOTIDE SEQUENCE [LARGE SCALE GENOMIC DNA]</scope>
    <source>
        <strain evidence="4">CGMCC 4.7277</strain>
    </source>
</reference>
<feature type="domain" description="Potassium channel" evidence="2">
    <location>
        <begin position="63"/>
        <end position="133"/>
    </location>
</feature>
<comment type="caution">
    <text evidence="3">The sequence shown here is derived from an EMBL/GenBank/DDBJ whole genome shotgun (WGS) entry which is preliminary data.</text>
</comment>
<keyword evidence="1" id="KW-0472">Membrane</keyword>
<feature type="transmembrane region" description="Helical" evidence="1">
    <location>
        <begin position="6"/>
        <end position="26"/>
    </location>
</feature>
<gene>
    <name evidence="3" type="ORF">ACFPP7_17465</name>
</gene>
<feature type="transmembrane region" description="Helical" evidence="1">
    <location>
        <begin position="46"/>
        <end position="71"/>
    </location>
</feature>
<sequence>MTLAMLFIPAITITLISLCACIHYEALQRCNAMLPQLRLHNKRAKVLAAVGAAMVSHFLQIGLFAAALYFLQHYADLGYIGGNFKNTAFSFLYFSTETYTSLGFGDVFPLGHIRMVAGMEALTGLVMISWTASFTYLEMSRYWRPDSRKTARSLLIRKKAMTP</sequence>
<dbReference type="Pfam" id="PF07885">
    <property type="entry name" value="Ion_trans_2"/>
    <property type="match status" value="1"/>
</dbReference>
<keyword evidence="1" id="KW-1133">Transmembrane helix</keyword>
<organism evidence="3 4">
    <name type="scientific">Polaromonas jejuensis</name>
    <dbReference type="NCBI Taxonomy" id="457502"/>
    <lineage>
        <taxon>Bacteria</taxon>
        <taxon>Pseudomonadati</taxon>
        <taxon>Pseudomonadota</taxon>
        <taxon>Betaproteobacteria</taxon>
        <taxon>Burkholderiales</taxon>
        <taxon>Comamonadaceae</taxon>
        <taxon>Polaromonas</taxon>
    </lineage>
</organism>
<accession>A0ABW0QEU2</accession>
<proteinExistence type="predicted"/>
<name>A0ABW0QEU2_9BURK</name>
<dbReference type="Gene3D" id="1.10.287.70">
    <property type="match status" value="1"/>
</dbReference>
<evidence type="ECO:0000313" key="4">
    <source>
        <dbReference type="Proteomes" id="UP001596084"/>
    </source>
</evidence>
<keyword evidence="4" id="KW-1185">Reference proteome</keyword>